<feature type="transmembrane region" description="Helical" evidence="9">
    <location>
        <begin position="139"/>
        <end position="161"/>
    </location>
</feature>
<dbReference type="GeneID" id="101893328"/>
<keyword evidence="4 9" id="KW-0812">Transmembrane</keyword>
<dbReference type="PANTHER" id="PTHR21421">
    <property type="entry name" value="GUSTATORY RECEPTOR"/>
    <property type="match status" value="1"/>
</dbReference>
<keyword evidence="7 8" id="KW-0675">Receptor</keyword>
<evidence type="ECO:0000256" key="1">
    <source>
        <dbReference type="ARBA" id="ARBA00004651"/>
    </source>
</evidence>
<comment type="similarity">
    <text evidence="2">Belongs to the insect chemoreceptor superfamily. Gustatory receptor (GR) family. Gr5a subfamily.</text>
</comment>
<sequence>MFNYTLDETIRNTRNVILRCPLQVLFISQIFGLFPISNVYHGSISRLRYKWLSLPVAYASAIMILNVLEFVVVIYYNFVTGINFHSLGTIALFLVCLLEHYFFWRLSSKWPKLMKQWRQAEEVFFRAPYPNYLTFNMKFWLWLWYTVIMCGGLMEHCLLVFNSIQKADLERTQCNLNVSNWEILYGRGRPYLRLVIPFQYWMLPLLEWLNLTLAYPRNFTDAFIALVSVGLATRFRQIYLRIRHVQGKPMPSIFWLETREHYLMLKKLLRDLNKEMSVLILLSGANNMYFICCQLFNSFTNIGVDWVVEMAFWFSLLYNIFRTILTFSLASMLDEYTRKIIICLRDVPSRSWCTETQRFSQQLAVDVTAFTAAGLFTLTRKLILAMASTVVTYQLMVSNVINEGAIKQVTNYCKHYERFEETFAAAAGDNGEQIF</sequence>
<feature type="transmembrane region" description="Helical" evidence="9">
    <location>
        <begin position="84"/>
        <end position="104"/>
    </location>
</feature>
<evidence type="ECO:0000313" key="11">
    <source>
        <dbReference type="RefSeq" id="XP_058975800.1"/>
    </source>
</evidence>
<dbReference type="PANTHER" id="PTHR21421:SF35">
    <property type="entry name" value="GUSTATORY RECEPTOR FOR SUGAR TASTE 64B-RELATED"/>
    <property type="match status" value="1"/>
</dbReference>
<evidence type="ECO:0000256" key="2">
    <source>
        <dbReference type="ARBA" id="ARBA00005327"/>
    </source>
</evidence>
<evidence type="ECO:0000256" key="9">
    <source>
        <dbReference type="SAM" id="Phobius"/>
    </source>
</evidence>
<evidence type="ECO:0000256" key="8">
    <source>
        <dbReference type="PIRNR" id="PIRNR038981"/>
    </source>
</evidence>
<accession>A0ABM3UQJ1</accession>
<feature type="transmembrane region" description="Helical" evidence="9">
    <location>
        <begin position="16"/>
        <end position="36"/>
    </location>
</feature>
<keyword evidence="8" id="KW-0807">Transducer</keyword>
<evidence type="ECO:0000256" key="6">
    <source>
        <dbReference type="ARBA" id="ARBA00023136"/>
    </source>
</evidence>
<proteinExistence type="inferred from homology"/>
<feature type="transmembrane region" description="Helical" evidence="9">
    <location>
        <begin position="276"/>
        <end position="299"/>
    </location>
</feature>
<evidence type="ECO:0000313" key="10">
    <source>
        <dbReference type="Proteomes" id="UP001652621"/>
    </source>
</evidence>
<dbReference type="InterPro" id="IPR009318">
    <property type="entry name" value="Gustatory_rcpt"/>
</dbReference>
<feature type="transmembrane region" description="Helical" evidence="9">
    <location>
        <begin position="56"/>
        <end position="77"/>
    </location>
</feature>
<gene>
    <name evidence="11" type="primary">LOC101893328</name>
</gene>
<keyword evidence="5 9" id="KW-1133">Transmembrane helix</keyword>
<dbReference type="Proteomes" id="UP001652621">
    <property type="component" value="Unplaced"/>
</dbReference>
<organism evidence="10 11">
    <name type="scientific">Musca domestica</name>
    <name type="common">House fly</name>
    <dbReference type="NCBI Taxonomy" id="7370"/>
    <lineage>
        <taxon>Eukaryota</taxon>
        <taxon>Metazoa</taxon>
        <taxon>Ecdysozoa</taxon>
        <taxon>Arthropoda</taxon>
        <taxon>Hexapoda</taxon>
        <taxon>Insecta</taxon>
        <taxon>Pterygota</taxon>
        <taxon>Neoptera</taxon>
        <taxon>Endopterygota</taxon>
        <taxon>Diptera</taxon>
        <taxon>Brachycera</taxon>
        <taxon>Muscomorpha</taxon>
        <taxon>Muscoidea</taxon>
        <taxon>Muscidae</taxon>
        <taxon>Musca</taxon>
    </lineage>
</organism>
<evidence type="ECO:0000256" key="7">
    <source>
        <dbReference type="ARBA" id="ARBA00023170"/>
    </source>
</evidence>
<comment type="subcellular location">
    <subcellularLocation>
        <location evidence="1">Cell membrane</location>
        <topology evidence="1">Multi-pass membrane protein</topology>
    </subcellularLocation>
</comment>
<evidence type="ECO:0000256" key="3">
    <source>
        <dbReference type="ARBA" id="ARBA00022475"/>
    </source>
</evidence>
<dbReference type="Pfam" id="PF06151">
    <property type="entry name" value="Trehalose_recp"/>
    <property type="match status" value="1"/>
</dbReference>
<dbReference type="PIRSF" id="PIRSF038981">
    <property type="entry name" value="GRP"/>
    <property type="match status" value="1"/>
</dbReference>
<name>A0ABM3UQJ1_MUSDO</name>
<evidence type="ECO:0000256" key="4">
    <source>
        <dbReference type="ARBA" id="ARBA00022692"/>
    </source>
</evidence>
<protein>
    <recommendedName>
        <fullName evidence="8">Gustatory receptor</fullName>
    </recommendedName>
</protein>
<keyword evidence="10" id="KW-1185">Reference proteome</keyword>
<dbReference type="RefSeq" id="XP_058975800.1">
    <property type="nucleotide sequence ID" value="XM_059119817.1"/>
</dbReference>
<evidence type="ECO:0000256" key="5">
    <source>
        <dbReference type="ARBA" id="ARBA00022989"/>
    </source>
</evidence>
<keyword evidence="6 9" id="KW-0472">Membrane</keyword>
<comment type="function">
    <text evidence="8">Plays a role in the sugar gustatory response.</text>
</comment>
<feature type="transmembrane region" description="Helical" evidence="9">
    <location>
        <begin position="311"/>
        <end position="330"/>
    </location>
</feature>
<keyword evidence="3" id="KW-1003">Cell membrane</keyword>
<reference evidence="11" key="1">
    <citation type="submission" date="2025-08" db="UniProtKB">
        <authorList>
            <consortium name="RefSeq"/>
        </authorList>
    </citation>
    <scope>IDENTIFICATION</scope>
    <source>
        <strain evidence="11">Aabys</strain>
        <tissue evidence="11">Whole body</tissue>
    </source>
</reference>